<keyword evidence="2" id="KW-0677">Repeat</keyword>
<feature type="region of interest" description="Disordered" evidence="6">
    <location>
        <begin position="539"/>
        <end position="594"/>
    </location>
</feature>
<proteinExistence type="predicted"/>
<reference evidence="8 9" key="1">
    <citation type="submission" date="2019-09" db="EMBL/GenBank/DDBJ databases">
        <authorList>
            <consortium name="DOE Joint Genome Institute"/>
            <person name="Mondo S.J."/>
            <person name="Navarro-Mendoza M.I."/>
            <person name="Perez-Arques C."/>
            <person name="Panchal S."/>
            <person name="Nicolas F.E."/>
            <person name="Ganguly P."/>
            <person name="Pangilinan J."/>
            <person name="Grigoriev I."/>
            <person name="Heitman J."/>
            <person name="Sanya K."/>
            <person name="Garre V."/>
        </authorList>
    </citation>
    <scope>NUCLEOTIDE SEQUENCE [LARGE SCALE GENOMIC DNA]</scope>
    <source>
        <strain evidence="8 9">MU402</strain>
    </source>
</reference>
<feature type="region of interest" description="Disordered" evidence="6">
    <location>
        <begin position="497"/>
        <end position="527"/>
    </location>
</feature>
<sequence>MSLFLAKKQEDNNQKKVRDLLRLKENKKCFDCPTKSPAFVNTTIQTFICARCSGLVREVGHRVKAVSASKFSGAELMALKKGGNGIALKIWLSNYSTHDAPEPEADADVRAFMKQKYYECKWLDRALLQSHKEEVRALIAKSFTEDGLPIVTKSRTRMIPGFSRVPLIADSEMNVMQDDEEEDMETSAIQNDPVIPPPIVVPQYAISQPPAQIQPPYQHHVAAAYPMSPTSPVCRTSMDSINSYSSSSQGGSIYNYRSSQEMVRTDMVAPNNNTQHLNTAQQPVANALTAEQIAERCRNSIDSNTSSSASSNTNSNRQSMEAQQQQPPVNAAAPMVLTAEQIAERCRNTIDYKTSAELYQQQQQQDAYTPPTVVPEAAVPVLPAEKSLPQLSIDVNNNNNDLNYYRHRSDHQIKSPTLVNYSNNTPPPSIQRDAHQVSASASLRVTPSTSNPITKPTRPPMAAPAASASVFDSILSDLAGLKLEKTVRRATYTGGMLTPATPAAAVDNSPLEPSKSSPNPTDRPASMFDADFFSQLNKSKANQDKSPENDPYAALRGIPAPVVATPVASKMDTTKDEERNTSSSEDDDDEEDPWQGRVYRFDAFQNNSYSHYQYVTEFCSSSSTDDNQDSFLQPQQVIQPALEESKPVSNIIAIDLFSDLDPRSMFKRF</sequence>
<dbReference type="InterPro" id="IPR052248">
    <property type="entry name" value="Arf-GAP_FG-repeat_protein"/>
</dbReference>
<dbReference type="Pfam" id="PF01412">
    <property type="entry name" value="ArfGap"/>
    <property type="match status" value="1"/>
</dbReference>
<dbReference type="SUPFAM" id="SSF57863">
    <property type="entry name" value="ArfGap/RecO-like zinc finger"/>
    <property type="match status" value="1"/>
</dbReference>
<protein>
    <recommendedName>
        <fullName evidence="7">Arf-GAP domain-containing protein</fullName>
    </recommendedName>
</protein>
<dbReference type="Gene3D" id="1.10.220.150">
    <property type="entry name" value="Arf GTPase activating protein"/>
    <property type="match status" value="1"/>
</dbReference>
<evidence type="ECO:0000259" key="7">
    <source>
        <dbReference type="PROSITE" id="PS50115"/>
    </source>
</evidence>
<dbReference type="PANTHER" id="PTHR46134:SF3">
    <property type="entry name" value="ARFGAP WITH FG REPEATS 1"/>
    <property type="match status" value="1"/>
</dbReference>
<feature type="region of interest" description="Disordered" evidence="6">
    <location>
        <begin position="298"/>
        <end position="329"/>
    </location>
</feature>
<evidence type="ECO:0000256" key="4">
    <source>
        <dbReference type="ARBA" id="ARBA00022833"/>
    </source>
</evidence>
<dbReference type="Proteomes" id="UP000469890">
    <property type="component" value="Unassembled WGS sequence"/>
</dbReference>
<feature type="compositionally biased region" description="Acidic residues" evidence="6">
    <location>
        <begin position="584"/>
        <end position="593"/>
    </location>
</feature>
<accession>A0A8H4EX88</accession>
<organism evidence="8 9">
    <name type="scientific">Mucor circinelloides f. lusitanicus</name>
    <name type="common">Mucor racemosus var. lusitanicus</name>
    <dbReference type="NCBI Taxonomy" id="29924"/>
    <lineage>
        <taxon>Eukaryota</taxon>
        <taxon>Fungi</taxon>
        <taxon>Fungi incertae sedis</taxon>
        <taxon>Mucoromycota</taxon>
        <taxon>Mucoromycotina</taxon>
        <taxon>Mucoromycetes</taxon>
        <taxon>Mucorales</taxon>
        <taxon>Mucorineae</taxon>
        <taxon>Mucoraceae</taxon>
        <taxon>Mucor</taxon>
    </lineage>
</organism>
<dbReference type="InterPro" id="IPR038508">
    <property type="entry name" value="ArfGAP_dom_sf"/>
</dbReference>
<dbReference type="GO" id="GO:0005737">
    <property type="term" value="C:cytoplasm"/>
    <property type="evidence" value="ECO:0007669"/>
    <property type="project" value="TreeGrafter"/>
</dbReference>
<name>A0A8H4EX88_MUCCL</name>
<comment type="caution">
    <text evidence="8">The sequence shown here is derived from an EMBL/GenBank/DDBJ whole genome shotgun (WGS) entry which is preliminary data.</text>
</comment>
<dbReference type="CDD" id="cd08838">
    <property type="entry name" value="ArfGap_AGFG"/>
    <property type="match status" value="1"/>
</dbReference>
<keyword evidence="3 5" id="KW-0863">Zinc-finger</keyword>
<keyword evidence="4" id="KW-0862">Zinc</keyword>
<dbReference type="PROSITE" id="PS50115">
    <property type="entry name" value="ARFGAP"/>
    <property type="match status" value="1"/>
</dbReference>
<evidence type="ECO:0000256" key="1">
    <source>
        <dbReference type="ARBA" id="ARBA00022723"/>
    </source>
</evidence>
<dbReference type="EMBL" id="JAAECE010000011">
    <property type="protein sequence ID" value="KAF1796865.1"/>
    <property type="molecule type" value="Genomic_DNA"/>
</dbReference>
<evidence type="ECO:0000313" key="9">
    <source>
        <dbReference type="Proteomes" id="UP000469890"/>
    </source>
</evidence>
<evidence type="ECO:0000256" key="3">
    <source>
        <dbReference type="ARBA" id="ARBA00022771"/>
    </source>
</evidence>
<evidence type="ECO:0000256" key="6">
    <source>
        <dbReference type="SAM" id="MobiDB-lite"/>
    </source>
</evidence>
<evidence type="ECO:0000313" key="8">
    <source>
        <dbReference type="EMBL" id="KAF1796865.1"/>
    </source>
</evidence>
<dbReference type="GO" id="GO:0005096">
    <property type="term" value="F:GTPase activator activity"/>
    <property type="evidence" value="ECO:0007669"/>
    <property type="project" value="InterPro"/>
</dbReference>
<gene>
    <name evidence="8" type="ORF">FB192DRAFT_1404060</name>
</gene>
<evidence type="ECO:0000256" key="5">
    <source>
        <dbReference type="PROSITE-ProRule" id="PRU00288"/>
    </source>
</evidence>
<dbReference type="GO" id="GO:0016020">
    <property type="term" value="C:membrane"/>
    <property type="evidence" value="ECO:0007669"/>
    <property type="project" value="TreeGrafter"/>
</dbReference>
<dbReference type="PANTHER" id="PTHR46134">
    <property type="entry name" value="DRONGO, ISOFORM F"/>
    <property type="match status" value="1"/>
</dbReference>
<feature type="region of interest" description="Disordered" evidence="6">
    <location>
        <begin position="437"/>
        <end position="462"/>
    </location>
</feature>
<dbReference type="SMART" id="SM00105">
    <property type="entry name" value="ArfGap"/>
    <property type="match status" value="1"/>
</dbReference>
<dbReference type="GO" id="GO:0008270">
    <property type="term" value="F:zinc ion binding"/>
    <property type="evidence" value="ECO:0007669"/>
    <property type="project" value="UniProtKB-KW"/>
</dbReference>
<keyword evidence="1" id="KW-0479">Metal-binding</keyword>
<evidence type="ECO:0000256" key="2">
    <source>
        <dbReference type="ARBA" id="ARBA00022737"/>
    </source>
</evidence>
<dbReference type="AlphaFoldDB" id="A0A8H4EX88"/>
<feature type="domain" description="Arf-GAP" evidence="7">
    <location>
        <begin position="14"/>
        <end position="134"/>
    </location>
</feature>
<dbReference type="PRINTS" id="PR00405">
    <property type="entry name" value="REVINTRACTNG"/>
</dbReference>
<dbReference type="InterPro" id="IPR001164">
    <property type="entry name" value="ArfGAP_dom"/>
</dbReference>
<dbReference type="InterPro" id="IPR037278">
    <property type="entry name" value="ARFGAP/RecO"/>
</dbReference>
<feature type="compositionally biased region" description="Polar residues" evidence="6">
    <location>
        <begin position="437"/>
        <end position="454"/>
    </location>
</feature>
<feature type="compositionally biased region" description="Low complexity" evidence="6">
    <location>
        <begin position="300"/>
        <end position="329"/>
    </location>
</feature>